<dbReference type="EMBL" id="CP000083">
    <property type="protein sequence ID" value="AAZ27887.1"/>
    <property type="molecule type" value="Genomic_DNA"/>
</dbReference>
<dbReference type="AlphaFoldDB" id="Q47WM9"/>
<name>Q47WM9_COLP3</name>
<protein>
    <submittedName>
        <fullName evidence="1">Uncharacterized protein</fullName>
    </submittedName>
</protein>
<dbReference type="Proteomes" id="UP000000547">
    <property type="component" value="Chromosome"/>
</dbReference>
<dbReference type="HOGENOM" id="CLU_2971638_0_0_6"/>
<evidence type="ECO:0000313" key="1">
    <source>
        <dbReference type="EMBL" id="AAZ27887.1"/>
    </source>
</evidence>
<organism evidence="1 2">
    <name type="scientific">Colwellia psychrerythraea (strain 34H / ATCC BAA-681)</name>
    <name type="common">Vibrio psychroerythus</name>
    <dbReference type="NCBI Taxonomy" id="167879"/>
    <lineage>
        <taxon>Bacteria</taxon>
        <taxon>Pseudomonadati</taxon>
        <taxon>Pseudomonadota</taxon>
        <taxon>Gammaproteobacteria</taxon>
        <taxon>Alteromonadales</taxon>
        <taxon>Colwelliaceae</taxon>
        <taxon>Colwellia</taxon>
    </lineage>
</organism>
<proteinExistence type="predicted"/>
<accession>Q47WM9</accession>
<evidence type="ECO:0000313" key="2">
    <source>
        <dbReference type="Proteomes" id="UP000000547"/>
    </source>
</evidence>
<dbReference type="KEGG" id="cps:CPS_4138"/>
<reference evidence="1" key="1">
    <citation type="journal article" date="2005" name="Proc. Natl. Acad. Sci. U.S.A.">
        <title>The psychrophilic lifestyle as revealed by the genome sequence of Colwellia psychrerythraea 34H through genomic and proteomic analyses.</title>
        <authorList>
            <person name="Methe B.A."/>
            <person name="Nelson K.E."/>
            <person name="Deming J.W."/>
            <person name="Momen B."/>
            <person name="Melamud E."/>
            <person name="Zhang X."/>
            <person name="Moult J."/>
            <person name="Madupu R."/>
            <person name="Nelson W.C."/>
            <person name="Dodson R.J."/>
            <person name="Brinkac L.M."/>
            <person name="Daugherty S.C."/>
            <person name="Durkin A.S."/>
            <person name="DeBoy R.T."/>
            <person name="Kolonay J.F."/>
            <person name="Sullivan S.A."/>
            <person name="Zhou L."/>
            <person name="Davidsen T.M."/>
            <person name="Wu M."/>
            <person name="Huston A.L."/>
            <person name="Lewis M."/>
            <person name="Weaver B."/>
            <person name="Weidman J.F."/>
            <person name="Khouri H."/>
            <person name="Utterback T.R."/>
            <person name="Feldblyum T.V."/>
            <person name="Fraser C.M."/>
        </authorList>
    </citation>
    <scope>NUCLEOTIDE SEQUENCE [LARGE SCALE GENOMIC DNA]</scope>
    <source>
        <strain evidence="1">34H</strain>
    </source>
</reference>
<sequence>MSRLKYSKAALLSIPIASYDSIKRLALNYFLYVQQDHKLNENGFIKLDSGLLIVTLAS</sequence>
<gene>
    <name evidence="1" type="ordered locus">CPS_4138</name>
</gene>